<keyword evidence="2" id="KW-1185">Reference proteome</keyword>
<evidence type="ECO:0000313" key="1">
    <source>
        <dbReference type="EMBL" id="NYD70447.1"/>
    </source>
</evidence>
<evidence type="ECO:0000313" key="2">
    <source>
        <dbReference type="Proteomes" id="UP000549913"/>
    </source>
</evidence>
<dbReference type="RefSeq" id="WP_179547570.1">
    <property type="nucleotide sequence ID" value="NZ_BSEW01000001.1"/>
</dbReference>
<organism evidence="1 2">
    <name type="scientific">Herbiconiux flava</name>
    <dbReference type="NCBI Taxonomy" id="881268"/>
    <lineage>
        <taxon>Bacteria</taxon>
        <taxon>Bacillati</taxon>
        <taxon>Actinomycetota</taxon>
        <taxon>Actinomycetes</taxon>
        <taxon>Micrococcales</taxon>
        <taxon>Microbacteriaceae</taxon>
        <taxon>Herbiconiux</taxon>
    </lineage>
</organism>
<comment type="caution">
    <text evidence="1">The sequence shown here is derived from an EMBL/GenBank/DDBJ whole genome shotgun (WGS) entry which is preliminary data.</text>
</comment>
<dbReference type="AlphaFoldDB" id="A0A852SNS1"/>
<name>A0A852SNS1_9MICO</name>
<proteinExistence type="predicted"/>
<gene>
    <name evidence="1" type="ORF">BJ984_001605</name>
</gene>
<sequence length="67" mass="7139">MISAARLHEIAAEIRGDQRSSLADLTDDELLEMLAAHEVLGRAARALQGRLSGEVGVPSRTELGNEA</sequence>
<reference evidence="1 2" key="1">
    <citation type="submission" date="2020-07" db="EMBL/GenBank/DDBJ databases">
        <title>Sequencing the genomes of 1000 actinobacteria strains.</title>
        <authorList>
            <person name="Klenk H.-P."/>
        </authorList>
    </citation>
    <scope>NUCLEOTIDE SEQUENCE [LARGE SCALE GENOMIC DNA]</scope>
    <source>
        <strain evidence="1 2">DSM 26474</strain>
    </source>
</reference>
<dbReference type="EMBL" id="JACCBM010000001">
    <property type="protein sequence ID" value="NYD70447.1"/>
    <property type="molecule type" value="Genomic_DNA"/>
</dbReference>
<dbReference type="Proteomes" id="UP000549913">
    <property type="component" value="Unassembled WGS sequence"/>
</dbReference>
<accession>A0A852SNS1</accession>
<protein>
    <submittedName>
        <fullName evidence="1">Uncharacterized protein</fullName>
    </submittedName>
</protein>